<evidence type="ECO:0000313" key="1">
    <source>
        <dbReference type="EMBL" id="CSC31098.1"/>
    </source>
</evidence>
<dbReference type="Proteomes" id="UP000041770">
    <property type="component" value="Unassembled WGS sequence"/>
</dbReference>
<dbReference type="EMBL" id="CWQY01000005">
    <property type="protein sequence ID" value="CSC31098.1"/>
    <property type="molecule type" value="Genomic_DNA"/>
</dbReference>
<evidence type="ECO:0000313" key="2">
    <source>
        <dbReference type="Proteomes" id="UP000041770"/>
    </source>
</evidence>
<protein>
    <submittedName>
        <fullName evidence="1">Uncharacterized protein</fullName>
    </submittedName>
</protein>
<name>A0A655Y8A4_VIBCL</name>
<dbReference type="AlphaFoldDB" id="A0A655Y8A4"/>
<organism evidence="1 2">
    <name type="scientific">Vibrio cholerae</name>
    <dbReference type="NCBI Taxonomy" id="666"/>
    <lineage>
        <taxon>Bacteria</taxon>
        <taxon>Pseudomonadati</taxon>
        <taxon>Pseudomonadota</taxon>
        <taxon>Gammaproteobacteria</taxon>
        <taxon>Vibrionales</taxon>
        <taxon>Vibrionaceae</taxon>
        <taxon>Vibrio</taxon>
    </lineage>
</organism>
<gene>
    <name evidence="1" type="ORF">ERS013200_01113</name>
</gene>
<sequence length="66" mass="8123">MLLLFVVIRVATRLHNAQVEVELACFLHHAVVDRQPVRIFKMRVKRTEFFRRSRWQCREQQKCRNQ</sequence>
<reference evidence="1 2" key="1">
    <citation type="submission" date="2015-07" db="EMBL/GenBank/DDBJ databases">
        <authorList>
            <consortium name="Pathogen Informatics"/>
        </authorList>
    </citation>
    <scope>NUCLEOTIDE SEQUENCE [LARGE SCALE GENOMIC DNA]</scope>
    <source>
        <strain evidence="1 2">A316</strain>
    </source>
</reference>
<accession>A0A655Y8A4</accession>
<proteinExistence type="predicted"/>